<dbReference type="Pfam" id="PF17338">
    <property type="entry name" value="GP88"/>
    <property type="match status" value="1"/>
</dbReference>
<protein>
    <recommendedName>
        <fullName evidence="2">Gene product 88 domain-containing protein</fullName>
    </recommendedName>
</protein>
<name>A0A6J5KSQ0_9CAUD</name>
<feature type="compositionally biased region" description="Polar residues" evidence="1">
    <location>
        <begin position="1"/>
        <end position="22"/>
    </location>
</feature>
<gene>
    <name evidence="3" type="ORF">UFOVP63_44</name>
</gene>
<proteinExistence type="predicted"/>
<accession>A0A6J5KSQ0</accession>
<dbReference type="InterPro" id="IPR020290">
    <property type="entry name" value="Gp88"/>
</dbReference>
<sequence>MFTLASAKSQAGGISSRNSKMPGSSFALPPSKCATGGKLKDVAGSVCHKCYAVKSENMYPSVRKGWADNYLSATTLIANNPTQWAKAMSFQIDRHAIKNNENYHRWFDAGDLDSVEMLIAIVETCKQTPHIKHWLPTREASIVKAWRDAGGVEPDNLVIRLSSTMVGDKPRNAPNTSTVHKGADHVGHACPSTSDEHRLHRADKKANCGSCRACWDKTVGNVSYPLH</sequence>
<dbReference type="EMBL" id="LR796183">
    <property type="protein sequence ID" value="CAB4124951.1"/>
    <property type="molecule type" value="Genomic_DNA"/>
</dbReference>
<evidence type="ECO:0000256" key="1">
    <source>
        <dbReference type="SAM" id="MobiDB-lite"/>
    </source>
</evidence>
<evidence type="ECO:0000313" key="3">
    <source>
        <dbReference type="EMBL" id="CAB4124951.1"/>
    </source>
</evidence>
<feature type="region of interest" description="Disordered" evidence="1">
    <location>
        <begin position="1"/>
        <end position="24"/>
    </location>
</feature>
<reference evidence="3" key="1">
    <citation type="submission" date="2020-04" db="EMBL/GenBank/DDBJ databases">
        <authorList>
            <person name="Chiriac C."/>
            <person name="Salcher M."/>
            <person name="Ghai R."/>
            <person name="Kavagutti S V."/>
        </authorList>
    </citation>
    <scope>NUCLEOTIDE SEQUENCE</scope>
</reference>
<feature type="domain" description="Gene product 88" evidence="2">
    <location>
        <begin position="13"/>
        <end position="217"/>
    </location>
</feature>
<evidence type="ECO:0000259" key="2">
    <source>
        <dbReference type="Pfam" id="PF17338"/>
    </source>
</evidence>
<organism evidence="3">
    <name type="scientific">uncultured Caudovirales phage</name>
    <dbReference type="NCBI Taxonomy" id="2100421"/>
    <lineage>
        <taxon>Viruses</taxon>
        <taxon>Duplodnaviria</taxon>
        <taxon>Heunggongvirae</taxon>
        <taxon>Uroviricota</taxon>
        <taxon>Caudoviricetes</taxon>
        <taxon>Peduoviridae</taxon>
        <taxon>Maltschvirus</taxon>
        <taxon>Maltschvirus maltsch</taxon>
    </lineage>
</organism>